<evidence type="ECO:0000313" key="2">
    <source>
        <dbReference type="Proteomes" id="UP000006866"/>
    </source>
</evidence>
<protein>
    <recommendedName>
        <fullName evidence="3">Apea-like HEPN domain-containing protein</fullName>
    </recommendedName>
</protein>
<reference evidence="1 2" key="2">
    <citation type="journal article" date="2011" name="Stand. Genomic Sci.">
        <title>Complete genome sequence of the extremely halophilic Halanaerobium praevalens type strain (GSL).</title>
        <authorList>
            <person name="Ivanova N."/>
            <person name="Sikorski J."/>
            <person name="Chertkov O."/>
            <person name="Nolan M."/>
            <person name="Lucas S."/>
            <person name="Hammon N."/>
            <person name="Deshpande S."/>
            <person name="Cheng J.F."/>
            <person name="Tapia R."/>
            <person name="Han C."/>
            <person name="Goodwin L."/>
            <person name="Pitluck S."/>
            <person name="Huntemann M."/>
            <person name="Liolios K."/>
            <person name="Pagani I."/>
            <person name="Mavromatis K."/>
            <person name="Ovchinikova G."/>
            <person name="Pati A."/>
            <person name="Chen A."/>
            <person name="Palaniappan K."/>
            <person name="Land M."/>
            <person name="Hauser L."/>
            <person name="Brambilla E.M."/>
            <person name="Kannan K.P."/>
            <person name="Rohde M."/>
            <person name="Tindall B.J."/>
            <person name="Goker M."/>
            <person name="Detter J.C."/>
            <person name="Woyke T."/>
            <person name="Bristow J."/>
            <person name="Eisen J.A."/>
            <person name="Markowitz V."/>
            <person name="Hugenholtz P."/>
            <person name="Kyrpides N.C."/>
            <person name="Klenk H.P."/>
            <person name="Lapidus A."/>
        </authorList>
    </citation>
    <scope>NUCLEOTIDE SEQUENCE [LARGE SCALE GENOMIC DNA]</scope>
    <source>
        <strain evidence="2">ATCC 33744 / DSM 2228 / GSL</strain>
    </source>
</reference>
<dbReference type="AlphaFoldDB" id="E3DR02"/>
<name>E3DR02_HALPG</name>
<dbReference type="EMBL" id="CP002175">
    <property type="protein sequence ID" value="ADO77991.1"/>
    <property type="molecule type" value="Genomic_DNA"/>
</dbReference>
<organism evidence="1 2">
    <name type="scientific">Halanaerobium praevalens (strain ATCC 33744 / DSM 2228 / GSL)</name>
    <dbReference type="NCBI Taxonomy" id="572479"/>
    <lineage>
        <taxon>Bacteria</taxon>
        <taxon>Bacillati</taxon>
        <taxon>Bacillota</taxon>
        <taxon>Clostridia</taxon>
        <taxon>Halanaerobiales</taxon>
        <taxon>Halanaerobiaceae</taxon>
        <taxon>Halanaerobium</taxon>
    </lineage>
</organism>
<dbReference type="Pfam" id="PF17419">
    <property type="entry name" value="MauJ"/>
    <property type="match status" value="1"/>
</dbReference>
<dbReference type="Proteomes" id="UP000006866">
    <property type="component" value="Chromosome"/>
</dbReference>
<dbReference type="STRING" id="572479.Hprae_1866"/>
<dbReference type="KEGG" id="hpk:Hprae_1866"/>
<keyword evidence="2" id="KW-1185">Reference proteome</keyword>
<dbReference type="eggNOG" id="ENOG502ZQ8J">
    <property type="taxonomic scope" value="Bacteria"/>
</dbReference>
<accession>E3DR02</accession>
<evidence type="ECO:0008006" key="3">
    <source>
        <dbReference type="Google" id="ProtNLM"/>
    </source>
</evidence>
<dbReference type="PATRIC" id="fig|572479.3.peg.1900"/>
<gene>
    <name evidence="1" type="ordered locus">Hprae_1866</name>
</gene>
<reference evidence="2" key="1">
    <citation type="submission" date="2010-10" db="EMBL/GenBank/DDBJ databases">
        <title>The complete genome of Halanaerobium praevalens DSM 2228.</title>
        <authorList>
            <consortium name="US DOE Joint Genome Institute (JGI-PGF)"/>
            <person name="Lucas S."/>
            <person name="Copeland A."/>
            <person name="Lapidus A."/>
            <person name="Glavina del Rio T."/>
            <person name="Dalin E."/>
            <person name="Tice H."/>
            <person name="Bruce D."/>
            <person name="Goodwin L."/>
            <person name="Pitluck S."/>
            <person name="Kyrpides N."/>
            <person name="Mavromatis K."/>
            <person name="Ivanova N."/>
            <person name="Ovchinnikova G."/>
            <person name="Chertkov O."/>
            <person name="Detter J.C."/>
            <person name="Han C."/>
            <person name="Larimer F."/>
            <person name="Land M."/>
            <person name="Hauser L."/>
            <person name="Markowitz V."/>
            <person name="Cheng J.-F."/>
            <person name="Hugenholtz P."/>
            <person name="Woyke T."/>
            <person name="Wu D."/>
            <person name="Tindall B."/>
            <person name="Pomrenke H.G."/>
            <person name="Brambilla E."/>
            <person name="Klenk H.-P."/>
            <person name="Eisen J.A."/>
        </authorList>
    </citation>
    <scope>NUCLEOTIDE SEQUENCE [LARGE SCALE GENOMIC DNA]</scope>
    <source>
        <strain evidence="2">ATCC 33744 / DSM 2228 / GSL</strain>
    </source>
</reference>
<dbReference type="HOGENOM" id="CLU_1132363_0_0_9"/>
<proteinExistence type="predicted"/>
<dbReference type="InterPro" id="IPR035383">
    <property type="entry name" value="MauJ"/>
</dbReference>
<evidence type="ECO:0000313" key="1">
    <source>
        <dbReference type="EMBL" id="ADO77991.1"/>
    </source>
</evidence>
<dbReference type="OrthoDB" id="2991658at2"/>
<sequence>MSYIDYSVEIRSLNFDSKFKIESIYDGIKKIIIFQKNDNKDTWIRFFIEEKIVEPEIARKLTKKAMENILNKIAFNTANYIGIPMIRSEITKKSSKGYGKIKSVRTLCKKTDSQELNEIFNCLEKNYEKESFYFELYRSALQIKNEIARFLFLYSILFDLINSDKKKSSQGNVDDFIRNQNKNVKEKKTTRFNKEYLETIYTYYRNQVSHTNENSNIKEIRNKITNLVDKLSKLVKVAIKRKNLV</sequence>
<dbReference type="RefSeq" id="WP_014554008.1">
    <property type="nucleotide sequence ID" value="NC_017455.1"/>
</dbReference>